<sequence>MSVFYARDRRTGQECSTFYGAQGGHESRDFMSAVNGRSEVTGSVETMWISRMFTFVAIGSLVAENVGRVEA</sequence>
<evidence type="ECO:0000313" key="2">
    <source>
        <dbReference type="Proteomes" id="UP000784294"/>
    </source>
</evidence>
<evidence type="ECO:0000313" key="1">
    <source>
        <dbReference type="EMBL" id="VEL30184.1"/>
    </source>
</evidence>
<dbReference type="AlphaFoldDB" id="A0A3S5ARE6"/>
<organism evidence="1 2">
    <name type="scientific">Protopolystoma xenopodis</name>
    <dbReference type="NCBI Taxonomy" id="117903"/>
    <lineage>
        <taxon>Eukaryota</taxon>
        <taxon>Metazoa</taxon>
        <taxon>Spiralia</taxon>
        <taxon>Lophotrochozoa</taxon>
        <taxon>Platyhelminthes</taxon>
        <taxon>Monogenea</taxon>
        <taxon>Polyopisthocotylea</taxon>
        <taxon>Polystomatidea</taxon>
        <taxon>Polystomatidae</taxon>
        <taxon>Protopolystoma</taxon>
    </lineage>
</organism>
<comment type="caution">
    <text evidence="1">The sequence shown here is derived from an EMBL/GenBank/DDBJ whole genome shotgun (WGS) entry which is preliminary data.</text>
</comment>
<name>A0A3S5ARE6_9PLAT</name>
<reference evidence="1" key="1">
    <citation type="submission" date="2018-11" db="EMBL/GenBank/DDBJ databases">
        <authorList>
            <consortium name="Pathogen Informatics"/>
        </authorList>
    </citation>
    <scope>NUCLEOTIDE SEQUENCE</scope>
</reference>
<dbReference type="Proteomes" id="UP000784294">
    <property type="component" value="Unassembled WGS sequence"/>
</dbReference>
<keyword evidence="2" id="KW-1185">Reference proteome</keyword>
<proteinExistence type="predicted"/>
<accession>A0A3S5ARE6</accession>
<gene>
    <name evidence="1" type="ORF">PXEA_LOCUS23624</name>
</gene>
<protein>
    <submittedName>
        <fullName evidence="1">Uncharacterized protein</fullName>
    </submittedName>
</protein>
<dbReference type="EMBL" id="CAAALY010110161">
    <property type="protein sequence ID" value="VEL30184.1"/>
    <property type="molecule type" value="Genomic_DNA"/>
</dbReference>